<reference evidence="1 2" key="1">
    <citation type="submission" date="2021-06" db="EMBL/GenBank/DDBJ databases">
        <title>Caerostris extrusa draft genome.</title>
        <authorList>
            <person name="Kono N."/>
            <person name="Arakawa K."/>
        </authorList>
    </citation>
    <scope>NUCLEOTIDE SEQUENCE [LARGE SCALE GENOMIC DNA]</scope>
</reference>
<protein>
    <submittedName>
        <fullName evidence="1">Uncharacterized protein</fullName>
    </submittedName>
</protein>
<keyword evidence="2" id="KW-1185">Reference proteome</keyword>
<gene>
    <name evidence="1" type="ORF">CEXT_135431</name>
</gene>
<name>A0AAV4UEG1_CAEEX</name>
<comment type="caution">
    <text evidence="1">The sequence shown here is derived from an EMBL/GenBank/DDBJ whole genome shotgun (WGS) entry which is preliminary data.</text>
</comment>
<organism evidence="1 2">
    <name type="scientific">Caerostris extrusa</name>
    <name type="common">Bark spider</name>
    <name type="synonym">Caerostris bankana</name>
    <dbReference type="NCBI Taxonomy" id="172846"/>
    <lineage>
        <taxon>Eukaryota</taxon>
        <taxon>Metazoa</taxon>
        <taxon>Ecdysozoa</taxon>
        <taxon>Arthropoda</taxon>
        <taxon>Chelicerata</taxon>
        <taxon>Arachnida</taxon>
        <taxon>Araneae</taxon>
        <taxon>Araneomorphae</taxon>
        <taxon>Entelegynae</taxon>
        <taxon>Araneoidea</taxon>
        <taxon>Araneidae</taxon>
        <taxon>Caerostris</taxon>
    </lineage>
</organism>
<dbReference type="EMBL" id="BPLR01012734">
    <property type="protein sequence ID" value="GIY56158.1"/>
    <property type="molecule type" value="Genomic_DNA"/>
</dbReference>
<evidence type="ECO:0000313" key="1">
    <source>
        <dbReference type="EMBL" id="GIY56158.1"/>
    </source>
</evidence>
<sequence>MTNDNYSLPDDFELSVHPIIRVDAPPPNGNVPFKSRGFLKGEAVPCTCRVRRSDRWCSTSSCRYTRRDPLHCQIVCRPPYGFWIEYLHIKLQWNLGLRIKRGWRGTSYPSVPSPKILAIVCRFLKNRLPLAESKVRRTLVDKWKIFAVFLRGEDSVLGNADGSLGAIPGRQVVGTVFFPPVSSCV</sequence>
<dbReference type="Proteomes" id="UP001054945">
    <property type="component" value="Unassembled WGS sequence"/>
</dbReference>
<proteinExistence type="predicted"/>
<dbReference type="AlphaFoldDB" id="A0AAV4UEG1"/>
<accession>A0AAV4UEG1</accession>
<evidence type="ECO:0000313" key="2">
    <source>
        <dbReference type="Proteomes" id="UP001054945"/>
    </source>
</evidence>